<evidence type="ECO:0000313" key="2">
    <source>
        <dbReference type="EMBL" id="CAH1232943.1"/>
    </source>
</evidence>
<dbReference type="EMBL" id="OV696686">
    <property type="protein sequence ID" value="CAH1232943.1"/>
    <property type="molecule type" value="Genomic_DNA"/>
</dbReference>
<dbReference type="Proteomes" id="UP000838412">
    <property type="component" value="Chromosome 1"/>
</dbReference>
<feature type="region of interest" description="Disordered" evidence="1">
    <location>
        <begin position="1"/>
        <end position="31"/>
    </location>
</feature>
<gene>
    <name evidence="2" type="primary">Hypp538</name>
    <name evidence="2" type="ORF">BLAG_LOCUS1855</name>
</gene>
<reference evidence="2" key="1">
    <citation type="submission" date="2022-01" db="EMBL/GenBank/DDBJ databases">
        <authorList>
            <person name="Braso-Vives M."/>
        </authorList>
    </citation>
    <scope>NUCLEOTIDE SEQUENCE</scope>
</reference>
<protein>
    <submittedName>
        <fullName evidence="2">Hypp538 protein</fullName>
    </submittedName>
</protein>
<organism evidence="2 3">
    <name type="scientific">Branchiostoma lanceolatum</name>
    <name type="common">Common lancelet</name>
    <name type="synonym">Amphioxus lanceolatum</name>
    <dbReference type="NCBI Taxonomy" id="7740"/>
    <lineage>
        <taxon>Eukaryota</taxon>
        <taxon>Metazoa</taxon>
        <taxon>Chordata</taxon>
        <taxon>Cephalochordata</taxon>
        <taxon>Leptocardii</taxon>
        <taxon>Amphioxiformes</taxon>
        <taxon>Branchiostomatidae</taxon>
        <taxon>Branchiostoma</taxon>
    </lineage>
</organism>
<proteinExistence type="predicted"/>
<dbReference type="OrthoDB" id="10003754at2759"/>
<name>A0A8J9YR20_BRALA</name>
<feature type="compositionally biased region" description="Basic and acidic residues" evidence="1">
    <location>
        <begin position="12"/>
        <end position="22"/>
    </location>
</feature>
<evidence type="ECO:0000313" key="3">
    <source>
        <dbReference type="Proteomes" id="UP000838412"/>
    </source>
</evidence>
<sequence>MAKRLGSTSVKSPEDRPVHSGEEGDPTPPTQIVLDTVSKILRNLRRGMERLYGMDLAPAIGRGLDRVGFKAAFLTAVPPALCARSYFMSDGQDAWTIDRSVDQVETTDVVIYPASNDGPWGCSADLDAEPDGPVMMLHNEEDIPDSVSWVAVIHLEYVAVSVAQLGALPTGGALSHSDGSWIPSYTDRMFLQRCAKTISGMSADELIGVEFHDKFRGNITVAEKATEALEHAIGKARKLVRRMPATTSVYVFGIVGLGPTVAKPTWRLM</sequence>
<keyword evidence="3" id="KW-1185">Reference proteome</keyword>
<feature type="compositionally biased region" description="Polar residues" evidence="1">
    <location>
        <begin position="1"/>
        <end position="11"/>
    </location>
</feature>
<dbReference type="AlphaFoldDB" id="A0A8J9YR20"/>
<accession>A0A8J9YR20</accession>
<evidence type="ECO:0000256" key="1">
    <source>
        <dbReference type="SAM" id="MobiDB-lite"/>
    </source>
</evidence>